<evidence type="ECO:0000313" key="9">
    <source>
        <dbReference type="Proteomes" id="UP000028252"/>
    </source>
</evidence>
<evidence type="ECO:0000256" key="2">
    <source>
        <dbReference type="ARBA" id="ARBA00022801"/>
    </source>
</evidence>
<dbReference type="EMBL" id="JMQN01000011">
    <property type="protein sequence ID" value="KEA65491.1"/>
    <property type="molecule type" value="Genomic_DNA"/>
</dbReference>
<dbReference type="CDD" id="cd17990">
    <property type="entry name" value="DEXHc_HrpB"/>
    <property type="match status" value="1"/>
</dbReference>
<keyword evidence="3 8" id="KW-0347">Helicase</keyword>
<dbReference type="SMART" id="SM00487">
    <property type="entry name" value="DEXDc"/>
    <property type="match status" value="1"/>
</dbReference>
<dbReference type="PROSITE" id="PS51192">
    <property type="entry name" value="HELICASE_ATP_BIND_1"/>
    <property type="match status" value="1"/>
</dbReference>
<dbReference type="GO" id="GO:0004386">
    <property type="term" value="F:helicase activity"/>
    <property type="evidence" value="ECO:0007669"/>
    <property type="project" value="UniProtKB-KW"/>
</dbReference>
<dbReference type="PANTHER" id="PTHR43519:SF1">
    <property type="entry name" value="ATP-DEPENDENT RNA HELICASE HRPB"/>
    <property type="match status" value="1"/>
</dbReference>
<dbReference type="Proteomes" id="UP000028252">
    <property type="component" value="Unassembled WGS sequence"/>
</dbReference>
<gene>
    <name evidence="8" type="ORF">ADIMK_0448</name>
</gene>
<keyword evidence="1" id="KW-0547">Nucleotide-binding</keyword>
<protein>
    <submittedName>
        <fullName evidence="8">ATP-dependent helicase HrpB</fullName>
    </submittedName>
</protein>
<dbReference type="Pfam" id="PF08482">
    <property type="entry name" value="HrpB_C"/>
    <property type="match status" value="1"/>
</dbReference>
<evidence type="ECO:0000259" key="7">
    <source>
        <dbReference type="PROSITE" id="PS51194"/>
    </source>
</evidence>
<keyword evidence="9" id="KW-1185">Reference proteome</keyword>
<dbReference type="AlphaFoldDB" id="A0A081G3Y6"/>
<dbReference type="CDD" id="cd18791">
    <property type="entry name" value="SF2_C_RHA"/>
    <property type="match status" value="1"/>
</dbReference>
<dbReference type="PIRSF" id="PIRSF005496">
    <property type="entry name" value="ATP_hel_hrpB"/>
    <property type="match status" value="1"/>
</dbReference>
<dbReference type="InterPro" id="IPR027417">
    <property type="entry name" value="P-loop_NTPase"/>
</dbReference>
<feature type="domain" description="Helicase C-terminal" evidence="7">
    <location>
        <begin position="207"/>
        <end position="374"/>
    </location>
</feature>
<dbReference type="SMART" id="SM00490">
    <property type="entry name" value="HELICc"/>
    <property type="match status" value="1"/>
</dbReference>
<dbReference type="InterPro" id="IPR001650">
    <property type="entry name" value="Helicase_C-like"/>
</dbReference>
<keyword evidence="2" id="KW-0378">Hydrolase</keyword>
<accession>A0A081G3Y6</accession>
<dbReference type="Gene3D" id="1.20.120.1080">
    <property type="match status" value="1"/>
</dbReference>
<dbReference type="InterPro" id="IPR014001">
    <property type="entry name" value="Helicase_ATP-bd"/>
</dbReference>
<dbReference type="FunFam" id="3.40.50.300:FF:002125">
    <property type="entry name" value="ATP-dependent helicase HrpB"/>
    <property type="match status" value="1"/>
</dbReference>
<evidence type="ECO:0000256" key="4">
    <source>
        <dbReference type="ARBA" id="ARBA00022840"/>
    </source>
</evidence>
<dbReference type="SMART" id="SM00847">
    <property type="entry name" value="HA2"/>
    <property type="match status" value="1"/>
</dbReference>
<dbReference type="Pfam" id="PF21010">
    <property type="entry name" value="HA2_C"/>
    <property type="match status" value="1"/>
</dbReference>
<dbReference type="Pfam" id="PF24473">
    <property type="entry name" value="CON_HrpB"/>
    <property type="match status" value="1"/>
</dbReference>
<dbReference type="RefSeq" id="WP_036182976.1">
    <property type="nucleotide sequence ID" value="NZ_JMQN01000011.1"/>
</dbReference>
<evidence type="ECO:0000259" key="6">
    <source>
        <dbReference type="PROSITE" id="PS51192"/>
    </source>
</evidence>
<dbReference type="OrthoDB" id="9805617at2"/>
<dbReference type="Gene3D" id="3.40.50.300">
    <property type="entry name" value="P-loop containing nucleotide triphosphate hydrolases"/>
    <property type="match status" value="2"/>
</dbReference>
<evidence type="ECO:0000256" key="1">
    <source>
        <dbReference type="ARBA" id="ARBA00022741"/>
    </source>
</evidence>
<name>A0A081G3Y6_9GAMM</name>
<dbReference type="PROSITE" id="PS51194">
    <property type="entry name" value="HELICASE_CTER"/>
    <property type="match status" value="1"/>
</dbReference>
<dbReference type="InterPro" id="IPR049614">
    <property type="entry name" value="HrpB_DEXH"/>
</dbReference>
<dbReference type="InterPro" id="IPR010225">
    <property type="entry name" value="HrpB"/>
</dbReference>
<feature type="region of interest" description="Disordered" evidence="5">
    <location>
        <begin position="821"/>
        <end position="844"/>
    </location>
</feature>
<dbReference type="NCBIfam" id="TIGR01970">
    <property type="entry name" value="DEAH_box_HrpB"/>
    <property type="match status" value="1"/>
</dbReference>
<dbReference type="InterPro" id="IPR011545">
    <property type="entry name" value="DEAD/DEAH_box_helicase_dom"/>
</dbReference>
<dbReference type="InterPro" id="IPR056329">
    <property type="entry name" value="CON_HrpB"/>
</dbReference>
<dbReference type="SUPFAM" id="SSF52540">
    <property type="entry name" value="P-loop containing nucleoside triphosphate hydrolases"/>
    <property type="match status" value="2"/>
</dbReference>
<dbReference type="PANTHER" id="PTHR43519">
    <property type="entry name" value="ATP-DEPENDENT RNA HELICASE HRPB"/>
    <property type="match status" value="1"/>
</dbReference>
<proteinExistence type="predicted"/>
<organism evidence="8 9">
    <name type="scientific">Marinobacterium lacunae</name>
    <dbReference type="NCBI Taxonomy" id="1232683"/>
    <lineage>
        <taxon>Bacteria</taxon>
        <taxon>Pseudomonadati</taxon>
        <taxon>Pseudomonadota</taxon>
        <taxon>Gammaproteobacteria</taxon>
        <taxon>Oceanospirillales</taxon>
        <taxon>Oceanospirillaceae</taxon>
        <taxon>Marinobacterium</taxon>
    </lineage>
</organism>
<dbReference type="GO" id="GO:0003676">
    <property type="term" value="F:nucleic acid binding"/>
    <property type="evidence" value="ECO:0007669"/>
    <property type="project" value="InterPro"/>
</dbReference>
<evidence type="ECO:0000256" key="5">
    <source>
        <dbReference type="SAM" id="MobiDB-lite"/>
    </source>
</evidence>
<dbReference type="Pfam" id="PF00271">
    <property type="entry name" value="Helicase_C"/>
    <property type="match status" value="1"/>
</dbReference>
<evidence type="ECO:0000313" key="8">
    <source>
        <dbReference type="EMBL" id="KEA65491.1"/>
    </source>
</evidence>
<feature type="domain" description="Helicase ATP-binding" evidence="6">
    <location>
        <begin position="14"/>
        <end position="180"/>
    </location>
</feature>
<keyword evidence="4" id="KW-0067">ATP-binding</keyword>
<dbReference type="InterPro" id="IPR007502">
    <property type="entry name" value="Helicase-assoc_dom"/>
</dbReference>
<evidence type="ECO:0000256" key="3">
    <source>
        <dbReference type="ARBA" id="ARBA00022806"/>
    </source>
</evidence>
<dbReference type="GO" id="GO:0016787">
    <property type="term" value="F:hydrolase activity"/>
    <property type="evidence" value="ECO:0007669"/>
    <property type="project" value="UniProtKB-KW"/>
</dbReference>
<dbReference type="eggNOG" id="COG1643">
    <property type="taxonomic scope" value="Bacteria"/>
</dbReference>
<comment type="caution">
    <text evidence="8">The sequence shown here is derived from an EMBL/GenBank/DDBJ whole genome shotgun (WGS) entry which is preliminary data.</text>
</comment>
<reference evidence="8 9" key="1">
    <citation type="submission" date="2014-04" db="EMBL/GenBank/DDBJ databases">
        <title>Marinobacterium kochiensis sp. nov., isolated from sediment sample collected from Kochi backwaters in Kerala, India.</title>
        <authorList>
            <person name="Singh A."/>
            <person name="Pinnaka A.K."/>
        </authorList>
    </citation>
    <scope>NUCLEOTIDE SEQUENCE [LARGE SCALE GENOMIC DNA]</scope>
    <source>
        <strain evidence="8 9">AK27</strain>
    </source>
</reference>
<dbReference type="Pfam" id="PF00270">
    <property type="entry name" value="DEAD"/>
    <property type="match status" value="1"/>
</dbReference>
<dbReference type="GO" id="GO:0005524">
    <property type="term" value="F:ATP binding"/>
    <property type="evidence" value="ECO:0007669"/>
    <property type="project" value="UniProtKB-KW"/>
</dbReference>
<dbReference type="STRING" id="1232683.ADIMK_0448"/>
<sequence length="844" mass="93614">MQPLPIDAILPELQRTLASHHEAVLEAPPGAGKTTRVPLALLNESWLQGQKILMLEPRRLAARAAAEQLARQLGEKAGETVGYRVRLDNCISERTRIEVVTEGILTRMLQTDPALEGVGLLIFDEFHERSLDADLGLALALQGRELLRDDPPLKLLIMSATLDGEAIAGLLGNAPVVRSQGRSYPVHTLYTGAAESGEWIEPRICKVIDQALLEQHGSLLVFLPGQGEIRRVQALLEEQLSNRPDLILAPLYGDLSLDQQQQAIAPAPAGKRKIVLATAIAETSLTIEGIDVVIDSGLSRQAAFDPATGMNRLHTRRVSAASAAQRAGRAGRLGPGTCYRLWSQGQQEQLSPFTAPEMQTADLAPLSLALLAWGVDNPDELSWLDPPPKAAWQQAITLLERLDACHIQSDGRLRLSDYGNEMAKLPTHPRLAHLLLTGVKHGLLPLAADIAALLSERDPLHEGGSDLYLRLDWLHQRPGQQNSGSQRALHQRLKQLSTQYRRLAQDTEVASCNVDNPGDPRWIGFLLAAAYPDRIAQTRKNGGSHYRLATGRGAELEVTDPLCREPWLVVAELSGRQGDARDRIRRACALNPALFQRELAELVLEDERVEWDESQQRLIAEQQRRVGELVLERTPLPSPSPDTRNGALCRLIRKKGLSLLPWNEEINLWRERVAFCHQHDDQGGWPDLSDSALLDSLEQWLSPWLDGVSHINHFSRLDLFAILKTQLPWPLPQQLDERAPERIQVPSGARLRIDYSETPPVLAVKLQEMFGCTATPVIGFGVRLKLHLLSPARRPLQVTQDLEGFWRNGYAEVKKEMKGRYPKHPWPDNPLEAVATARTKKAGG</sequence>
<dbReference type="InterPro" id="IPR013689">
    <property type="entry name" value="RNA_helicase_ATP-dep_HrpB_C"/>
</dbReference>
<dbReference type="PATRIC" id="fig|1232683.4.peg.442"/>